<evidence type="ECO:0000256" key="1">
    <source>
        <dbReference type="SAM" id="MobiDB-lite"/>
    </source>
</evidence>
<proteinExistence type="predicted"/>
<feature type="chain" id="PRO_5020316981" evidence="2">
    <location>
        <begin position="27"/>
        <end position="192"/>
    </location>
</feature>
<protein>
    <submittedName>
        <fullName evidence="3">Putative sensory transduction regulator</fullName>
    </submittedName>
</protein>
<dbReference type="Pfam" id="PF10722">
    <property type="entry name" value="YbjN"/>
    <property type="match status" value="1"/>
</dbReference>
<feature type="compositionally biased region" description="Low complexity" evidence="1">
    <location>
        <begin position="38"/>
        <end position="57"/>
    </location>
</feature>
<feature type="signal peptide" evidence="2">
    <location>
        <begin position="1"/>
        <end position="26"/>
    </location>
</feature>
<sequence>MMFQMTWRRLAIGLLAAGCFAAPASAQIRLNDKGSATSEPLAPARPSAPSASADAPAGDLIDGRDIEQLAAVLRELGFQAKIGQSSNGQPRITSAAQGINFSITTYSCSADSKSCSIDFFTFWRMGGKSMSLERINDWNREWRFLKAYNDKEGDLNLVFNIELTGGISKTAFTRNFQRWTSMLARFDKFRQE</sequence>
<comment type="caution">
    <text evidence="3">The sequence shown here is derived from an EMBL/GenBank/DDBJ whole genome shotgun (WGS) entry which is preliminary data.</text>
</comment>
<name>A0A4R7CCL3_9HYPH</name>
<organism evidence="3 4">
    <name type="scientific">Enterovirga rhinocerotis</name>
    <dbReference type="NCBI Taxonomy" id="1339210"/>
    <lineage>
        <taxon>Bacteria</taxon>
        <taxon>Pseudomonadati</taxon>
        <taxon>Pseudomonadota</taxon>
        <taxon>Alphaproteobacteria</taxon>
        <taxon>Hyphomicrobiales</taxon>
        <taxon>Methylobacteriaceae</taxon>
        <taxon>Enterovirga</taxon>
    </lineage>
</organism>
<keyword evidence="4" id="KW-1185">Reference proteome</keyword>
<dbReference type="InterPro" id="IPR019660">
    <property type="entry name" value="Put_sensory_transdc_reg_YbjN"/>
</dbReference>
<gene>
    <name evidence="3" type="ORF">EV668_2197</name>
</gene>
<evidence type="ECO:0000256" key="2">
    <source>
        <dbReference type="SAM" id="SignalP"/>
    </source>
</evidence>
<evidence type="ECO:0000313" key="3">
    <source>
        <dbReference type="EMBL" id="TDR94906.1"/>
    </source>
</evidence>
<keyword evidence="2" id="KW-0732">Signal</keyword>
<dbReference type="EMBL" id="SNZR01000011">
    <property type="protein sequence ID" value="TDR94906.1"/>
    <property type="molecule type" value="Genomic_DNA"/>
</dbReference>
<dbReference type="OrthoDB" id="33037at2"/>
<reference evidence="3 4" key="1">
    <citation type="submission" date="2019-03" db="EMBL/GenBank/DDBJ databases">
        <title>Genomic Encyclopedia of Type Strains, Phase IV (KMG-IV): sequencing the most valuable type-strain genomes for metagenomic binning, comparative biology and taxonomic classification.</title>
        <authorList>
            <person name="Goeker M."/>
        </authorList>
    </citation>
    <scope>NUCLEOTIDE SEQUENCE [LARGE SCALE GENOMIC DNA]</scope>
    <source>
        <strain evidence="3 4">DSM 25903</strain>
    </source>
</reference>
<accession>A0A4R7CCL3</accession>
<feature type="region of interest" description="Disordered" evidence="1">
    <location>
        <begin position="33"/>
        <end position="57"/>
    </location>
</feature>
<evidence type="ECO:0000313" key="4">
    <source>
        <dbReference type="Proteomes" id="UP000295122"/>
    </source>
</evidence>
<dbReference type="CDD" id="cd17511">
    <property type="entry name" value="YbjN_AmyR-like"/>
    <property type="match status" value="1"/>
</dbReference>
<dbReference type="AlphaFoldDB" id="A0A4R7CCL3"/>
<dbReference type="Proteomes" id="UP000295122">
    <property type="component" value="Unassembled WGS sequence"/>
</dbReference>